<dbReference type="Proteomes" id="UP000190683">
    <property type="component" value="Unassembled WGS sequence"/>
</dbReference>
<evidence type="ECO:0000313" key="2">
    <source>
        <dbReference type="EMBL" id="OOS26511.1"/>
    </source>
</evidence>
<comment type="caution">
    <text evidence="2">The sequence shown here is derived from an EMBL/GenBank/DDBJ whole genome shotgun (WGS) entry which is preliminary data.</text>
</comment>
<organism evidence="2 3">
    <name type="scientific">Moraxella porci DSM 25326</name>
    <dbReference type="NCBI Taxonomy" id="573983"/>
    <lineage>
        <taxon>Bacteria</taxon>
        <taxon>Pseudomonadati</taxon>
        <taxon>Pseudomonadota</taxon>
        <taxon>Gammaproteobacteria</taxon>
        <taxon>Moraxellales</taxon>
        <taxon>Moraxellaceae</taxon>
        <taxon>Moraxella</taxon>
    </lineage>
</organism>
<dbReference type="PANTHER" id="PTHR33969">
    <property type="entry name" value="SEGREGATION AND CONDENSATION PROTEIN A"/>
    <property type="match status" value="1"/>
</dbReference>
<protein>
    <recommendedName>
        <fullName evidence="1">Segregation and condensation protein A</fullName>
    </recommendedName>
</protein>
<keyword evidence="3" id="KW-1185">Reference proteome</keyword>
<dbReference type="Gene3D" id="6.10.250.2410">
    <property type="match status" value="1"/>
</dbReference>
<dbReference type="PANTHER" id="PTHR33969:SF2">
    <property type="entry name" value="SEGREGATION AND CONDENSATION PROTEIN A"/>
    <property type="match status" value="1"/>
</dbReference>
<dbReference type="STRING" id="573983.B0681_01105"/>
<dbReference type="AlphaFoldDB" id="A0A1T0CWJ2"/>
<evidence type="ECO:0000256" key="1">
    <source>
        <dbReference type="ARBA" id="ARBA00044777"/>
    </source>
</evidence>
<dbReference type="RefSeq" id="WP_078316901.1">
    <property type="nucleotide sequence ID" value="NZ_MUYV01000001.1"/>
</dbReference>
<accession>A0A1T0CWJ2</accession>
<proteinExistence type="predicted"/>
<gene>
    <name evidence="2" type="ORF">B0681_01105</name>
</gene>
<dbReference type="EMBL" id="MUYV01000001">
    <property type="protein sequence ID" value="OOS26511.1"/>
    <property type="molecule type" value="Genomic_DNA"/>
</dbReference>
<dbReference type="Pfam" id="PF02616">
    <property type="entry name" value="SMC_ScpA"/>
    <property type="match status" value="1"/>
</dbReference>
<sequence>MSESQPLTSEEQAQTDTGVRIYDTPVLSLPEDLYIPPQAFAIWLEQFAGPLDFLLYLVKKNNFDLTETAILPITEQYLSYINDLDEEYFELAGDYLLMASTLIAIKSELLLPQPEISDDEISPKARLIQRLEEYAQIKEAAHRIDQLLRLERDVFLAYASFPSSEAMQRELPNYSPQILVNSLVNMQIRPDFSGHTVKVDPVPLPERIAMITRVLSQKGVATFGELLDQSQGKLGIVVSFVAVLELIKRGYIGFDTPDIDSDDEFDSSDAKSNQSKKRQIPINVGRDLRHQTLQWLH</sequence>
<reference evidence="2 3" key="1">
    <citation type="submission" date="2017-02" db="EMBL/GenBank/DDBJ databases">
        <title>Draft genome sequence of Moraxella porci CCUG 54912T type strain.</title>
        <authorList>
            <person name="Salva-Serra F."/>
            <person name="Engstrom-Jakobsson H."/>
            <person name="Thorell K."/>
            <person name="Jaen-Luchoro D."/>
            <person name="Gonzales-Siles L."/>
            <person name="Karlsson R."/>
            <person name="Yazdan S."/>
            <person name="Boulund F."/>
            <person name="Johnning A."/>
            <person name="Engstrand L."/>
            <person name="Kristiansson E."/>
            <person name="Moore E."/>
        </authorList>
    </citation>
    <scope>NUCLEOTIDE SEQUENCE [LARGE SCALE GENOMIC DNA]</scope>
    <source>
        <strain evidence="2 3">CCUG 54912</strain>
    </source>
</reference>
<dbReference type="InterPro" id="IPR003768">
    <property type="entry name" value="ScpA"/>
</dbReference>
<name>A0A1T0CWJ2_9GAMM</name>
<evidence type="ECO:0000313" key="3">
    <source>
        <dbReference type="Proteomes" id="UP000190683"/>
    </source>
</evidence>